<accession>A0A9J6GBW4</accession>
<reference evidence="2 3" key="1">
    <citation type="journal article" date="2020" name="Cell">
        <title>Large-Scale Comparative Analyses of Tick Genomes Elucidate Their Genetic Diversity and Vector Capacities.</title>
        <authorList>
            <consortium name="Tick Genome and Microbiome Consortium (TIGMIC)"/>
            <person name="Jia N."/>
            <person name="Wang J."/>
            <person name="Shi W."/>
            <person name="Du L."/>
            <person name="Sun Y."/>
            <person name="Zhan W."/>
            <person name="Jiang J.F."/>
            <person name="Wang Q."/>
            <person name="Zhang B."/>
            <person name="Ji P."/>
            <person name="Bell-Sakyi L."/>
            <person name="Cui X.M."/>
            <person name="Yuan T.T."/>
            <person name="Jiang B.G."/>
            <person name="Yang W.F."/>
            <person name="Lam T.T."/>
            <person name="Chang Q.C."/>
            <person name="Ding S.J."/>
            <person name="Wang X.J."/>
            <person name="Zhu J.G."/>
            <person name="Ruan X.D."/>
            <person name="Zhao L."/>
            <person name="Wei J.T."/>
            <person name="Ye R.Z."/>
            <person name="Que T.C."/>
            <person name="Du C.H."/>
            <person name="Zhou Y.H."/>
            <person name="Cheng J.X."/>
            <person name="Dai P.F."/>
            <person name="Guo W.B."/>
            <person name="Han X.H."/>
            <person name="Huang E.J."/>
            <person name="Li L.F."/>
            <person name="Wei W."/>
            <person name="Gao Y.C."/>
            <person name="Liu J.Z."/>
            <person name="Shao H.Z."/>
            <person name="Wang X."/>
            <person name="Wang C.C."/>
            <person name="Yang T.C."/>
            <person name="Huo Q.B."/>
            <person name="Li W."/>
            <person name="Chen H.Y."/>
            <person name="Chen S.E."/>
            <person name="Zhou L.G."/>
            <person name="Ni X.B."/>
            <person name="Tian J.H."/>
            <person name="Sheng Y."/>
            <person name="Liu T."/>
            <person name="Pan Y.S."/>
            <person name="Xia L.Y."/>
            <person name="Li J."/>
            <person name="Zhao F."/>
            <person name="Cao W.C."/>
        </authorList>
    </citation>
    <scope>NUCLEOTIDE SEQUENCE [LARGE SCALE GENOMIC DNA]</scope>
    <source>
        <strain evidence="2">HaeL-2018</strain>
    </source>
</reference>
<keyword evidence="3" id="KW-1185">Reference proteome</keyword>
<proteinExistence type="predicted"/>
<sequence length="70" mass="8190">MVSSNSWMMSCARYVLQRDTKEWLKPKEVTSLAQKFEDSRPRHRAANQRNSEVNGATRAHRNREPSDKNT</sequence>
<dbReference type="AlphaFoldDB" id="A0A9J6GBW4"/>
<dbReference type="Proteomes" id="UP000821853">
    <property type="component" value="Chromosome 4"/>
</dbReference>
<evidence type="ECO:0000313" key="2">
    <source>
        <dbReference type="EMBL" id="KAH9372359.1"/>
    </source>
</evidence>
<dbReference type="VEuPathDB" id="VectorBase:HLOH_054624"/>
<organism evidence="2 3">
    <name type="scientific">Haemaphysalis longicornis</name>
    <name type="common">Bush tick</name>
    <dbReference type="NCBI Taxonomy" id="44386"/>
    <lineage>
        <taxon>Eukaryota</taxon>
        <taxon>Metazoa</taxon>
        <taxon>Ecdysozoa</taxon>
        <taxon>Arthropoda</taxon>
        <taxon>Chelicerata</taxon>
        <taxon>Arachnida</taxon>
        <taxon>Acari</taxon>
        <taxon>Parasitiformes</taxon>
        <taxon>Ixodida</taxon>
        <taxon>Ixodoidea</taxon>
        <taxon>Ixodidae</taxon>
        <taxon>Haemaphysalinae</taxon>
        <taxon>Haemaphysalis</taxon>
    </lineage>
</organism>
<evidence type="ECO:0000313" key="3">
    <source>
        <dbReference type="Proteomes" id="UP000821853"/>
    </source>
</evidence>
<comment type="caution">
    <text evidence="2">The sequence shown here is derived from an EMBL/GenBank/DDBJ whole genome shotgun (WGS) entry which is preliminary data.</text>
</comment>
<gene>
    <name evidence="2" type="ORF">HPB48_000886</name>
</gene>
<name>A0A9J6GBW4_HAELO</name>
<dbReference type="EMBL" id="JABSTR010000006">
    <property type="protein sequence ID" value="KAH9372359.1"/>
    <property type="molecule type" value="Genomic_DNA"/>
</dbReference>
<feature type="region of interest" description="Disordered" evidence="1">
    <location>
        <begin position="34"/>
        <end position="70"/>
    </location>
</feature>
<protein>
    <submittedName>
        <fullName evidence="2">Uncharacterized protein</fullName>
    </submittedName>
</protein>
<evidence type="ECO:0000256" key="1">
    <source>
        <dbReference type="SAM" id="MobiDB-lite"/>
    </source>
</evidence>